<evidence type="ECO:0000313" key="1">
    <source>
        <dbReference type="EMBL" id="AWB84806.1"/>
    </source>
</evidence>
<proteinExistence type="predicted"/>
<name>A0A2S0WGF2_9CORY</name>
<dbReference type="AlphaFoldDB" id="A0A2S0WGF2"/>
<dbReference type="KEGG" id="clia:C3E79_10240"/>
<dbReference type="Proteomes" id="UP000244754">
    <property type="component" value="Chromosome"/>
</dbReference>
<protein>
    <submittedName>
        <fullName evidence="1">Uncharacterized protein</fullName>
    </submittedName>
</protein>
<accession>A0A2S0WGF2</accession>
<dbReference type="RefSeq" id="WP_108404814.1">
    <property type="nucleotide sequence ID" value="NZ_CP026948.1"/>
</dbReference>
<gene>
    <name evidence="1" type="ORF">C3E79_10240</name>
</gene>
<reference evidence="2" key="1">
    <citation type="submission" date="2018-01" db="EMBL/GenBank/DDBJ databases">
        <authorList>
            <person name="Li J."/>
        </authorList>
    </citation>
    <scope>NUCLEOTIDE SEQUENCE [LARGE SCALE GENOMIC DNA]</scope>
    <source>
        <strain evidence="2">2184</strain>
    </source>
</reference>
<evidence type="ECO:0000313" key="2">
    <source>
        <dbReference type="Proteomes" id="UP000244754"/>
    </source>
</evidence>
<sequence>MAEYITPEQARELLEDTTPGPWTLRKTVDGEDTPIVVAEGVKRHIMTADPADSADRQQANANLVAAAPDLATMIAWGRVEFALARDSDYGWAEYFTQWGGWTVEKSAAWWHPHRDFMERRRDGGTRIVSRLVIDLEEEDE</sequence>
<keyword evidence="2" id="KW-1185">Reference proteome</keyword>
<organism evidence="1 2">
    <name type="scientific">Corynebacterium liangguodongii</name>
    <dbReference type="NCBI Taxonomy" id="2079535"/>
    <lineage>
        <taxon>Bacteria</taxon>
        <taxon>Bacillati</taxon>
        <taxon>Actinomycetota</taxon>
        <taxon>Actinomycetes</taxon>
        <taxon>Mycobacteriales</taxon>
        <taxon>Corynebacteriaceae</taxon>
        <taxon>Corynebacterium</taxon>
    </lineage>
</organism>
<dbReference type="OrthoDB" id="4431079at2"/>
<dbReference type="EMBL" id="CP026948">
    <property type="protein sequence ID" value="AWB84806.1"/>
    <property type="molecule type" value="Genomic_DNA"/>
</dbReference>